<evidence type="ECO:0000313" key="3">
    <source>
        <dbReference type="Proteomes" id="UP001161391"/>
    </source>
</evidence>
<gene>
    <name evidence="2" type="ORF">GCM10007853_14670</name>
</gene>
<dbReference type="EMBL" id="BSNK01000001">
    <property type="protein sequence ID" value="GLQ23593.1"/>
    <property type="molecule type" value="Genomic_DNA"/>
</dbReference>
<sequence>MVDGQTVTHRPLTPSERAKVERYLESQRARPQARPLPSASMAVNRVLRPLAGKRTKRGSSALALSDAWPEIMGPRWSKISAPVRFRATKDGRTLVISAPGPAASLILAASGPIIERLNAHLGAGQVSRIQVVQAAAKTRTEADSKPKRGLTPSEEASLREGLTQVGNDRLKTALERLGREVIRNQT</sequence>
<dbReference type="PIRSF" id="PIRSF032064">
    <property type="entry name" value="UCP032064"/>
    <property type="match status" value="1"/>
</dbReference>
<accession>A0ABQ5V805</accession>
<proteinExistence type="predicted"/>
<organism evidence="2 3">
    <name type="scientific">Algimonas ampicilliniresistens</name>
    <dbReference type="NCBI Taxonomy" id="1298735"/>
    <lineage>
        <taxon>Bacteria</taxon>
        <taxon>Pseudomonadati</taxon>
        <taxon>Pseudomonadota</taxon>
        <taxon>Alphaproteobacteria</taxon>
        <taxon>Maricaulales</taxon>
        <taxon>Robiginitomaculaceae</taxon>
        <taxon>Algimonas</taxon>
    </lineage>
</organism>
<dbReference type="Pfam" id="PF05258">
    <property type="entry name" value="DciA"/>
    <property type="match status" value="1"/>
</dbReference>
<feature type="region of interest" description="Disordered" evidence="1">
    <location>
        <begin position="137"/>
        <end position="164"/>
    </location>
</feature>
<comment type="caution">
    <text evidence="2">The sequence shown here is derived from an EMBL/GenBank/DDBJ whole genome shotgun (WGS) entry which is preliminary data.</text>
</comment>
<keyword evidence="3" id="KW-1185">Reference proteome</keyword>
<dbReference type="Proteomes" id="UP001161391">
    <property type="component" value="Unassembled WGS sequence"/>
</dbReference>
<protein>
    <recommendedName>
        <fullName evidence="4">DUF721 domain-containing protein</fullName>
    </recommendedName>
</protein>
<evidence type="ECO:0008006" key="4">
    <source>
        <dbReference type="Google" id="ProtNLM"/>
    </source>
</evidence>
<evidence type="ECO:0000313" key="2">
    <source>
        <dbReference type="EMBL" id="GLQ23593.1"/>
    </source>
</evidence>
<evidence type="ECO:0000256" key="1">
    <source>
        <dbReference type="SAM" id="MobiDB-lite"/>
    </source>
</evidence>
<dbReference type="InterPro" id="IPR010593">
    <property type="entry name" value="DUF1159"/>
</dbReference>
<reference evidence="2" key="1">
    <citation type="journal article" date="2014" name="Int. J. Syst. Evol. Microbiol.">
        <title>Complete genome of a new Firmicutes species belonging to the dominant human colonic microbiota ('Ruminococcus bicirculans') reveals two chromosomes and a selective capacity to utilize plant glucans.</title>
        <authorList>
            <consortium name="NISC Comparative Sequencing Program"/>
            <person name="Wegmann U."/>
            <person name="Louis P."/>
            <person name="Goesmann A."/>
            <person name="Henrissat B."/>
            <person name="Duncan S.H."/>
            <person name="Flint H.J."/>
        </authorList>
    </citation>
    <scope>NUCLEOTIDE SEQUENCE</scope>
    <source>
        <strain evidence="2">NBRC 108219</strain>
    </source>
</reference>
<dbReference type="InterPro" id="IPR007922">
    <property type="entry name" value="DciA-like"/>
</dbReference>
<name>A0ABQ5V805_9PROT</name>
<reference evidence="2" key="2">
    <citation type="submission" date="2023-01" db="EMBL/GenBank/DDBJ databases">
        <title>Draft genome sequence of Algimonas ampicilliniresistens strain NBRC 108219.</title>
        <authorList>
            <person name="Sun Q."/>
            <person name="Mori K."/>
        </authorList>
    </citation>
    <scope>NUCLEOTIDE SEQUENCE</scope>
    <source>
        <strain evidence="2">NBRC 108219</strain>
    </source>
</reference>